<dbReference type="InterPro" id="IPR020301">
    <property type="entry name" value="Mrx7"/>
</dbReference>
<dbReference type="FunCoup" id="G8Y1I9">
    <property type="interactions" value="26"/>
</dbReference>
<dbReference type="HOGENOM" id="CLU_177980_0_0_1"/>
<name>G8Y1I9_PICSO</name>
<dbReference type="Pfam" id="PF10906">
    <property type="entry name" value="Mrx7"/>
    <property type="match status" value="1"/>
</dbReference>
<proteinExistence type="predicted"/>
<protein>
    <submittedName>
        <fullName evidence="1">Piso0_005197 protein</fullName>
    </submittedName>
</protein>
<dbReference type="eggNOG" id="ENOG502S73A">
    <property type="taxonomic scope" value="Eukaryota"/>
</dbReference>
<evidence type="ECO:0000313" key="1">
    <source>
        <dbReference type="EMBL" id="CCE86692.1"/>
    </source>
</evidence>
<reference evidence="1 2" key="1">
    <citation type="journal article" date="2012" name="G3 (Bethesda)">
        <title>Pichia sorbitophila, an interspecies yeast hybrid reveals early steps of genome resolution following polyploidization.</title>
        <authorList>
            <person name="Leh Louis V."/>
            <person name="Despons L."/>
            <person name="Friedrich A."/>
            <person name="Martin T."/>
            <person name="Durrens P."/>
            <person name="Casaregola S."/>
            <person name="Neuveglise C."/>
            <person name="Fairhead C."/>
            <person name="Marck C."/>
            <person name="Cruz J.A."/>
            <person name="Straub M.L."/>
            <person name="Kugler V."/>
            <person name="Sacerdot C."/>
            <person name="Uzunov Z."/>
            <person name="Thierry A."/>
            <person name="Weiss S."/>
            <person name="Bleykasten C."/>
            <person name="De Montigny J."/>
            <person name="Jacques N."/>
            <person name="Jung P."/>
            <person name="Lemaire M."/>
            <person name="Mallet S."/>
            <person name="Morel G."/>
            <person name="Richard G.F."/>
            <person name="Sarkar A."/>
            <person name="Savel G."/>
            <person name="Schacherer J."/>
            <person name="Seret M.L."/>
            <person name="Talla E."/>
            <person name="Samson G."/>
            <person name="Jubin C."/>
            <person name="Poulain J."/>
            <person name="Vacherie B."/>
            <person name="Barbe V."/>
            <person name="Pelletier E."/>
            <person name="Sherman D.J."/>
            <person name="Westhof E."/>
            <person name="Weissenbach J."/>
            <person name="Baret P.V."/>
            <person name="Wincker P."/>
            <person name="Gaillardin C."/>
            <person name="Dujon B."/>
            <person name="Souciet J.L."/>
        </authorList>
    </citation>
    <scope>NUCLEOTIDE SEQUENCE [LARGE SCALE GENOMIC DNA]</scope>
    <source>
        <strain evidence="2">ATCC MYA-4447 / BCRC 22081 / CBS 7064 / NBRC 10061 / NRRL Y-12695</strain>
    </source>
</reference>
<gene>
    <name evidence="1" type="primary">Piso0_005197</name>
    <name evidence="1" type="ORF">GNLVRS01_PISO0N09891g</name>
</gene>
<evidence type="ECO:0000313" key="2">
    <source>
        <dbReference type="Proteomes" id="UP000005222"/>
    </source>
</evidence>
<sequence length="81" mass="9782">MRPPPRSLEEFLYRMLMDSPSFHRFVRRIHAKINRIPLHENGPHTTINVDEYNPSMKHKTNAFFLIWKDEFKNTFGIGKRK</sequence>
<dbReference type="EMBL" id="FO082046">
    <property type="protein sequence ID" value="CCE86692.1"/>
    <property type="molecule type" value="Genomic_DNA"/>
</dbReference>
<dbReference type="Proteomes" id="UP000005222">
    <property type="component" value="Chromosome N"/>
</dbReference>
<dbReference type="InParanoid" id="G8Y1I9"/>
<dbReference type="OrthoDB" id="4138121at2759"/>
<organism evidence="1 2">
    <name type="scientific">Pichia sorbitophila (strain ATCC MYA-4447 / BCRC 22081 / CBS 7064 / NBRC 10061 / NRRL Y-12695)</name>
    <name type="common">Hybrid yeast</name>
    <dbReference type="NCBI Taxonomy" id="559304"/>
    <lineage>
        <taxon>Eukaryota</taxon>
        <taxon>Fungi</taxon>
        <taxon>Dikarya</taxon>
        <taxon>Ascomycota</taxon>
        <taxon>Saccharomycotina</taxon>
        <taxon>Pichiomycetes</taxon>
        <taxon>Debaryomycetaceae</taxon>
        <taxon>Millerozyma</taxon>
    </lineage>
</organism>
<accession>G8Y1I9</accession>
<dbReference type="OMA" id="RILFWDE"/>
<dbReference type="AlphaFoldDB" id="G8Y1I9"/>
<keyword evidence="2" id="KW-1185">Reference proteome</keyword>